<dbReference type="EMBL" id="BARU01024007">
    <property type="protein sequence ID" value="GAH59648.1"/>
    <property type="molecule type" value="Genomic_DNA"/>
</dbReference>
<comment type="caution">
    <text evidence="2">The sequence shown here is derived from an EMBL/GenBank/DDBJ whole genome shotgun (WGS) entry which is preliminary data.</text>
</comment>
<evidence type="ECO:0000313" key="2">
    <source>
        <dbReference type="EMBL" id="GAH59648.1"/>
    </source>
</evidence>
<keyword evidence="1" id="KW-0812">Transmembrane</keyword>
<evidence type="ECO:0008006" key="3">
    <source>
        <dbReference type="Google" id="ProtNLM"/>
    </source>
</evidence>
<gene>
    <name evidence="2" type="ORF">S03H2_38891</name>
</gene>
<keyword evidence="1" id="KW-1133">Transmembrane helix</keyword>
<dbReference type="AlphaFoldDB" id="X1IQ27"/>
<dbReference type="InterPro" id="IPR013783">
    <property type="entry name" value="Ig-like_fold"/>
</dbReference>
<reference evidence="2" key="1">
    <citation type="journal article" date="2014" name="Front. Microbiol.">
        <title>High frequency of phylogenetically diverse reductive dehalogenase-homologous genes in deep subseafloor sedimentary metagenomes.</title>
        <authorList>
            <person name="Kawai M."/>
            <person name="Futagami T."/>
            <person name="Toyoda A."/>
            <person name="Takaki Y."/>
            <person name="Nishi S."/>
            <person name="Hori S."/>
            <person name="Arai W."/>
            <person name="Tsubouchi T."/>
            <person name="Morono Y."/>
            <person name="Uchiyama I."/>
            <person name="Ito T."/>
            <person name="Fujiyama A."/>
            <person name="Inagaki F."/>
            <person name="Takami H."/>
        </authorList>
    </citation>
    <scope>NUCLEOTIDE SEQUENCE</scope>
    <source>
        <strain evidence="2">Expedition CK06-06</strain>
    </source>
</reference>
<name>X1IQ27_9ZZZZ</name>
<proteinExistence type="predicted"/>
<sequence length="276" mass="29954">TFPINVELEAYESKTMSRTIFPGAVGTYNVTVMGMTGSFTVVRPPLPAEFVISDLIITPEEVEEGEAVTVSVDVTNVGEETGDYTITLDVPAGPFLRIQKTVSLEGGESERVEFEVSRDIAGTYAVTVDDLTGSFTVKVPLKPAELVFSNLEITPKEVELGMSVTISVDVTNIGEEIGGCTVELKVNGEVVDSVNIAAFGGIPPDYDQVTATQFFELTRDEGTYEVEVEGLTSSFTVKPKPSFWDKIPGFPYESIIIGLTSVIIILWYTRARNLTL</sequence>
<protein>
    <recommendedName>
        <fullName evidence="3">CARDB domain-containing protein</fullName>
    </recommendedName>
</protein>
<feature type="transmembrane region" description="Helical" evidence="1">
    <location>
        <begin position="250"/>
        <end position="269"/>
    </location>
</feature>
<feature type="non-terminal residue" evidence="2">
    <location>
        <position position="1"/>
    </location>
</feature>
<dbReference type="Gene3D" id="2.60.40.10">
    <property type="entry name" value="Immunoglobulins"/>
    <property type="match status" value="2"/>
</dbReference>
<accession>X1IQ27</accession>
<keyword evidence="1" id="KW-0472">Membrane</keyword>
<feature type="non-terminal residue" evidence="2">
    <location>
        <position position="276"/>
    </location>
</feature>
<organism evidence="2">
    <name type="scientific">marine sediment metagenome</name>
    <dbReference type="NCBI Taxonomy" id="412755"/>
    <lineage>
        <taxon>unclassified sequences</taxon>
        <taxon>metagenomes</taxon>
        <taxon>ecological metagenomes</taxon>
    </lineage>
</organism>
<evidence type="ECO:0000256" key="1">
    <source>
        <dbReference type="SAM" id="Phobius"/>
    </source>
</evidence>